<name>A0A3A9K9L9_9BACI</name>
<dbReference type="AlphaFoldDB" id="A0A3A9K9L9"/>
<gene>
    <name evidence="1" type="ORF">CR203_07180</name>
</gene>
<keyword evidence="2" id="KW-1185">Reference proteome</keyword>
<evidence type="ECO:0000313" key="2">
    <source>
        <dbReference type="Proteomes" id="UP000281498"/>
    </source>
</evidence>
<dbReference type="OrthoDB" id="2885329at2"/>
<reference evidence="1 2" key="1">
    <citation type="submission" date="2017-10" db="EMBL/GenBank/DDBJ databases">
        <title>Bacillus sp. nov., a halophilic bacterium isolated from a Keqin Lake.</title>
        <authorList>
            <person name="Wang H."/>
        </authorList>
    </citation>
    <scope>NUCLEOTIDE SEQUENCE [LARGE SCALE GENOMIC DNA]</scope>
    <source>
        <strain evidence="1 2">KCTC 13187</strain>
    </source>
</reference>
<evidence type="ECO:0000313" key="1">
    <source>
        <dbReference type="EMBL" id="RKL68258.1"/>
    </source>
</evidence>
<dbReference type="RefSeq" id="WP_110938598.1">
    <property type="nucleotide sequence ID" value="NZ_KZ614147.1"/>
</dbReference>
<sequence length="94" mass="10800">MARLLVYKHESQEGVVVVLDIPLKDTSGKTYYSAATLLTRGAPDLELIVENDERIIHSKQHHSYLYPYLTHMGDREILGKSLMDFYSKNEEFLG</sequence>
<proteinExistence type="predicted"/>
<comment type="caution">
    <text evidence="1">The sequence shown here is derived from an EMBL/GenBank/DDBJ whole genome shotgun (WGS) entry which is preliminary data.</text>
</comment>
<dbReference type="Proteomes" id="UP000281498">
    <property type="component" value="Unassembled WGS sequence"/>
</dbReference>
<dbReference type="EMBL" id="PDOE01000002">
    <property type="protein sequence ID" value="RKL68258.1"/>
    <property type="molecule type" value="Genomic_DNA"/>
</dbReference>
<protein>
    <submittedName>
        <fullName evidence="1">Uncharacterized protein</fullName>
    </submittedName>
</protein>
<accession>A0A3A9K9L9</accession>
<organism evidence="1 2">
    <name type="scientific">Salipaludibacillus neizhouensis</name>
    <dbReference type="NCBI Taxonomy" id="885475"/>
    <lineage>
        <taxon>Bacteria</taxon>
        <taxon>Bacillati</taxon>
        <taxon>Bacillota</taxon>
        <taxon>Bacilli</taxon>
        <taxon>Bacillales</taxon>
        <taxon>Bacillaceae</taxon>
    </lineage>
</organism>